<feature type="transmembrane region" description="Helical" evidence="6">
    <location>
        <begin position="138"/>
        <end position="155"/>
    </location>
</feature>
<feature type="transmembrane region" description="Helical" evidence="6">
    <location>
        <begin position="324"/>
        <end position="350"/>
    </location>
</feature>
<feature type="transmembrane region" description="Helical" evidence="6">
    <location>
        <begin position="243"/>
        <end position="261"/>
    </location>
</feature>
<comment type="subcellular location">
    <subcellularLocation>
        <location evidence="1">Cell membrane</location>
        <topology evidence="1">Multi-pass membrane protein</topology>
    </subcellularLocation>
</comment>
<proteinExistence type="predicted"/>
<dbReference type="GO" id="GO:0005886">
    <property type="term" value="C:plasma membrane"/>
    <property type="evidence" value="ECO:0007669"/>
    <property type="project" value="UniProtKB-SubCell"/>
</dbReference>
<evidence type="ECO:0000256" key="3">
    <source>
        <dbReference type="ARBA" id="ARBA00022692"/>
    </source>
</evidence>
<dbReference type="PANTHER" id="PTHR30482:SF18">
    <property type="entry name" value="BRANCHED AMINO ACID TRANSPORT SYSTEM PERMEASE"/>
    <property type="match status" value="1"/>
</dbReference>
<feature type="transmembrane region" description="Helical" evidence="6">
    <location>
        <begin position="77"/>
        <end position="96"/>
    </location>
</feature>
<keyword evidence="2" id="KW-1003">Cell membrane</keyword>
<feature type="transmembrane region" description="Helical" evidence="6">
    <location>
        <begin position="52"/>
        <end position="70"/>
    </location>
</feature>
<keyword evidence="4 6" id="KW-1133">Transmembrane helix</keyword>
<evidence type="ECO:0000256" key="1">
    <source>
        <dbReference type="ARBA" id="ARBA00004651"/>
    </source>
</evidence>
<dbReference type="EMBL" id="BEHY01000016">
    <property type="protein sequence ID" value="GBD08737.1"/>
    <property type="molecule type" value="Genomic_DNA"/>
</dbReference>
<evidence type="ECO:0008006" key="9">
    <source>
        <dbReference type="Google" id="ProtNLM"/>
    </source>
</evidence>
<dbReference type="CDD" id="cd06581">
    <property type="entry name" value="TM_PBP1_LivM_like"/>
    <property type="match status" value="1"/>
</dbReference>
<name>A0A2H5Y5K6_9CHLR</name>
<accession>A0A2H5Y5K6</accession>
<dbReference type="Proteomes" id="UP000236642">
    <property type="component" value="Unassembled WGS sequence"/>
</dbReference>
<evidence type="ECO:0000256" key="6">
    <source>
        <dbReference type="SAM" id="Phobius"/>
    </source>
</evidence>
<dbReference type="Pfam" id="PF02653">
    <property type="entry name" value="BPD_transp_2"/>
    <property type="match status" value="1"/>
</dbReference>
<protein>
    <recommendedName>
        <fullName evidence="9">Branched-chain amino acid ABC transporter permease</fullName>
    </recommendedName>
</protein>
<evidence type="ECO:0000256" key="5">
    <source>
        <dbReference type="ARBA" id="ARBA00023136"/>
    </source>
</evidence>
<keyword evidence="3 6" id="KW-0812">Transmembrane</keyword>
<evidence type="ECO:0000256" key="2">
    <source>
        <dbReference type="ARBA" id="ARBA00022475"/>
    </source>
</evidence>
<dbReference type="AlphaFoldDB" id="A0A2H5Y5K6"/>
<sequence length="361" mass="38592">MRRAGFPSNTVGFAIGLPLILAIGGLEAFRPMGLSLPALTGGLLTLDTMIRVGLFTIILVGLNLLMGYAGQVSLGQAAFYGMGAFFSAILTVRARALGIPPTLVEAWWWPWLVMLAGAFLVGLTAYGIGRPILRLRGHYLAMATLGLGIVVYILLRENLGLPHLNLTGGFDGIQGIPRLRLGGILLWPAWRYYFLVWLFAFGAIALGLRVVRSRVGRALRAIHGSEMAAESVGVEVSHYKAQVFGLSAAMAALAGSLYAHFQTTVIPATFGFGPSLELVVMSAVGGMASIWGAPFGALTVLLVQEVLRTQLHRVIPNAQGEFEAIAFGLILVLIMLFLPEGLTTGGLRWLRSRMGLRPPSG</sequence>
<feature type="transmembrane region" description="Helical" evidence="6">
    <location>
        <begin position="108"/>
        <end position="126"/>
    </location>
</feature>
<organism evidence="7 8">
    <name type="scientific">Candidatus Thermoflexus japonica</name>
    <dbReference type="NCBI Taxonomy" id="2035417"/>
    <lineage>
        <taxon>Bacteria</taxon>
        <taxon>Bacillati</taxon>
        <taxon>Chloroflexota</taxon>
        <taxon>Thermoflexia</taxon>
        <taxon>Thermoflexales</taxon>
        <taxon>Thermoflexaceae</taxon>
        <taxon>Thermoflexus</taxon>
    </lineage>
</organism>
<evidence type="ECO:0000256" key="4">
    <source>
        <dbReference type="ARBA" id="ARBA00022989"/>
    </source>
</evidence>
<dbReference type="PANTHER" id="PTHR30482">
    <property type="entry name" value="HIGH-AFFINITY BRANCHED-CHAIN AMINO ACID TRANSPORT SYSTEM PERMEASE"/>
    <property type="match status" value="1"/>
</dbReference>
<evidence type="ECO:0000313" key="7">
    <source>
        <dbReference type="EMBL" id="GBD08737.1"/>
    </source>
</evidence>
<gene>
    <name evidence="7" type="ORF">HRbin22_00978</name>
</gene>
<reference evidence="8" key="1">
    <citation type="submission" date="2017-09" db="EMBL/GenBank/DDBJ databases">
        <title>Metaegenomics of thermophilic ammonia-oxidizing enrichment culture.</title>
        <authorList>
            <person name="Kato S."/>
            <person name="Suzuki K."/>
        </authorList>
    </citation>
    <scope>NUCLEOTIDE SEQUENCE [LARGE SCALE GENOMIC DNA]</scope>
</reference>
<feature type="transmembrane region" description="Helical" evidence="6">
    <location>
        <begin position="281"/>
        <end position="303"/>
    </location>
</feature>
<dbReference type="InterPro" id="IPR001851">
    <property type="entry name" value="ABC_transp_permease"/>
</dbReference>
<dbReference type="GO" id="GO:0015658">
    <property type="term" value="F:branched-chain amino acid transmembrane transporter activity"/>
    <property type="evidence" value="ECO:0007669"/>
    <property type="project" value="InterPro"/>
</dbReference>
<dbReference type="InterPro" id="IPR043428">
    <property type="entry name" value="LivM-like"/>
</dbReference>
<keyword evidence="5 6" id="KW-0472">Membrane</keyword>
<comment type="caution">
    <text evidence="7">The sequence shown here is derived from an EMBL/GenBank/DDBJ whole genome shotgun (WGS) entry which is preliminary data.</text>
</comment>
<feature type="transmembrane region" description="Helical" evidence="6">
    <location>
        <begin position="190"/>
        <end position="211"/>
    </location>
</feature>
<evidence type="ECO:0000313" key="8">
    <source>
        <dbReference type="Proteomes" id="UP000236642"/>
    </source>
</evidence>